<dbReference type="EMBL" id="MU002196">
    <property type="protein sequence ID" value="KAF2788682.1"/>
    <property type="molecule type" value="Genomic_DNA"/>
</dbReference>
<proteinExistence type="predicted"/>
<dbReference type="AlphaFoldDB" id="A0A6A6WX60"/>
<dbReference type="OrthoDB" id="5337308at2759"/>
<organism evidence="1 2">
    <name type="scientific">Melanomma pulvis-pyrius CBS 109.77</name>
    <dbReference type="NCBI Taxonomy" id="1314802"/>
    <lineage>
        <taxon>Eukaryota</taxon>
        <taxon>Fungi</taxon>
        <taxon>Dikarya</taxon>
        <taxon>Ascomycota</taxon>
        <taxon>Pezizomycotina</taxon>
        <taxon>Dothideomycetes</taxon>
        <taxon>Pleosporomycetidae</taxon>
        <taxon>Pleosporales</taxon>
        <taxon>Melanommataceae</taxon>
        <taxon>Melanomma</taxon>
    </lineage>
</organism>
<name>A0A6A6WX60_9PLEO</name>
<evidence type="ECO:0000313" key="2">
    <source>
        <dbReference type="Proteomes" id="UP000799757"/>
    </source>
</evidence>
<gene>
    <name evidence="1" type="ORF">K505DRAFT_394161</name>
</gene>
<reference evidence="1" key="1">
    <citation type="journal article" date="2020" name="Stud. Mycol.">
        <title>101 Dothideomycetes genomes: a test case for predicting lifestyles and emergence of pathogens.</title>
        <authorList>
            <person name="Haridas S."/>
            <person name="Albert R."/>
            <person name="Binder M."/>
            <person name="Bloem J."/>
            <person name="Labutti K."/>
            <person name="Salamov A."/>
            <person name="Andreopoulos B."/>
            <person name="Baker S."/>
            <person name="Barry K."/>
            <person name="Bills G."/>
            <person name="Bluhm B."/>
            <person name="Cannon C."/>
            <person name="Castanera R."/>
            <person name="Culley D."/>
            <person name="Daum C."/>
            <person name="Ezra D."/>
            <person name="Gonzalez J."/>
            <person name="Henrissat B."/>
            <person name="Kuo A."/>
            <person name="Liang C."/>
            <person name="Lipzen A."/>
            <person name="Lutzoni F."/>
            <person name="Magnuson J."/>
            <person name="Mondo S."/>
            <person name="Nolan M."/>
            <person name="Ohm R."/>
            <person name="Pangilinan J."/>
            <person name="Park H.-J."/>
            <person name="Ramirez L."/>
            <person name="Alfaro M."/>
            <person name="Sun H."/>
            <person name="Tritt A."/>
            <person name="Yoshinaga Y."/>
            <person name="Zwiers L.-H."/>
            <person name="Turgeon B."/>
            <person name="Goodwin S."/>
            <person name="Spatafora J."/>
            <person name="Crous P."/>
            <person name="Grigoriev I."/>
        </authorList>
    </citation>
    <scope>NUCLEOTIDE SEQUENCE</scope>
    <source>
        <strain evidence="1">CBS 109.77</strain>
    </source>
</reference>
<accession>A0A6A6WX60</accession>
<evidence type="ECO:0000313" key="1">
    <source>
        <dbReference type="EMBL" id="KAF2788682.1"/>
    </source>
</evidence>
<dbReference type="Proteomes" id="UP000799757">
    <property type="component" value="Unassembled WGS sequence"/>
</dbReference>
<protein>
    <submittedName>
        <fullName evidence="1">Uncharacterized protein</fullName>
    </submittedName>
</protein>
<sequence length="139" mass="15885">MAFNPERTNEPEHQSKFDCGEQAIDTIPGIVYEMNSEQERAILGSKNEGGVRYTLFQHEKELGHKIVHPMARFDHVFCVEVLQTIVFLSPKHEPIAIMTDVALPLQKFGTLQYHFYIHDKCILSGYTSSTNRTCNTSKL</sequence>
<keyword evidence="2" id="KW-1185">Reference proteome</keyword>